<feature type="chain" id="PRO_5046540211" evidence="2">
    <location>
        <begin position="19"/>
        <end position="198"/>
    </location>
</feature>
<accession>A0ABR4DZC1</accession>
<evidence type="ECO:0000313" key="4">
    <source>
        <dbReference type="Proteomes" id="UP001600888"/>
    </source>
</evidence>
<evidence type="ECO:0000256" key="2">
    <source>
        <dbReference type="SAM" id="SignalP"/>
    </source>
</evidence>
<organism evidence="3 4">
    <name type="scientific">Diaporthe vaccinii</name>
    <dbReference type="NCBI Taxonomy" id="105482"/>
    <lineage>
        <taxon>Eukaryota</taxon>
        <taxon>Fungi</taxon>
        <taxon>Dikarya</taxon>
        <taxon>Ascomycota</taxon>
        <taxon>Pezizomycotina</taxon>
        <taxon>Sordariomycetes</taxon>
        <taxon>Sordariomycetidae</taxon>
        <taxon>Diaporthales</taxon>
        <taxon>Diaporthaceae</taxon>
        <taxon>Diaporthe</taxon>
        <taxon>Diaporthe eres species complex</taxon>
    </lineage>
</organism>
<keyword evidence="2" id="KW-0732">Signal</keyword>
<feature type="region of interest" description="Disordered" evidence="1">
    <location>
        <begin position="42"/>
        <end position="69"/>
    </location>
</feature>
<feature type="signal peptide" evidence="2">
    <location>
        <begin position="1"/>
        <end position="18"/>
    </location>
</feature>
<name>A0ABR4DZC1_9PEZI</name>
<sequence length="198" mass="20103">MFASVVLTTLIAAGSAHAAVAQGSWGIRADFSRKLLKSLPRVVSPRRAADPSTHSTASSNANPGCDSTTPLEVVLDGATNKSSPAANITDFDIPAPFDGSLVIKIAGSVGLGSPYPPQQVGVEVFAEASGGDPGVWGNATITPGIGQPASIAQISWNTRDDVTLAPAENEEVSLETIFDGGSLVVYYCGVPEAGGPVV</sequence>
<reference evidence="3 4" key="1">
    <citation type="submission" date="2024-03" db="EMBL/GenBank/DDBJ databases">
        <title>A high-quality draft genome sequence of Diaporthe vaccinii, a causative agent of upright dieback and viscid rot disease in cranberry plants.</title>
        <authorList>
            <person name="Sarrasin M."/>
            <person name="Lang B.F."/>
            <person name="Burger G."/>
        </authorList>
    </citation>
    <scope>NUCLEOTIDE SEQUENCE [LARGE SCALE GENOMIC DNA]</scope>
    <source>
        <strain evidence="3 4">IS7</strain>
    </source>
</reference>
<feature type="compositionally biased region" description="Polar residues" evidence="1">
    <location>
        <begin position="52"/>
        <end position="69"/>
    </location>
</feature>
<proteinExistence type="predicted"/>
<keyword evidence="4" id="KW-1185">Reference proteome</keyword>
<dbReference type="EMBL" id="JBAWTH010000131">
    <property type="protein sequence ID" value="KAL2275507.1"/>
    <property type="molecule type" value="Genomic_DNA"/>
</dbReference>
<dbReference type="Proteomes" id="UP001600888">
    <property type="component" value="Unassembled WGS sequence"/>
</dbReference>
<protein>
    <submittedName>
        <fullName evidence="3">Uncharacterized protein</fullName>
    </submittedName>
</protein>
<evidence type="ECO:0000313" key="3">
    <source>
        <dbReference type="EMBL" id="KAL2275507.1"/>
    </source>
</evidence>
<gene>
    <name evidence="3" type="ORF">FJTKL_02012</name>
</gene>
<evidence type="ECO:0000256" key="1">
    <source>
        <dbReference type="SAM" id="MobiDB-lite"/>
    </source>
</evidence>
<comment type="caution">
    <text evidence="3">The sequence shown here is derived from an EMBL/GenBank/DDBJ whole genome shotgun (WGS) entry which is preliminary data.</text>
</comment>